<evidence type="ECO:0000313" key="2">
    <source>
        <dbReference type="Proteomes" id="UP000188354"/>
    </source>
</evidence>
<protein>
    <recommendedName>
        <fullName evidence="3">Serine hydrolase FSH domain-containing protein</fullName>
    </recommendedName>
</protein>
<dbReference type="SUPFAM" id="SSF53474">
    <property type="entry name" value="alpha/beta-Hydrolases"/>
    <property type="match status" value="1"/>
</dbReference>
<evidence type="ECO:0008006" key="3">
    <source>
        <dbReference type="Google" id="ProtNLM"/>
    </source>
</evidence>
<sequence length="287" mass="33597">MGGVTSSIAAKIAFFPPNPPSYKLVKDEVTGLLKLDTFPHHENVDVLEFPTRRRTEIVAVYIRHPMAKSTMIYSHGNAADIGQMCELFVELSILLRINLLGPMLSGLRAMFHMKRTYWCDIYKNIDKIPLLKCQVLVIHHKHYFTKLAPSENCIQGTADEVVDFSHAKKLWELCQEKYKPLWLQGGKHSDLEHYPEYPRHLRKFISTIENPAFQRIKPARESINCSEPSRKSTDQRDIPKKRTIWKERPKFCQYKFNKSRFSIDHAERCPRIGHHHTRRFDTFIINI</sequence>
<dbReference type="AlphaFoldDB" id="A0A4P1RTR0"/>
<dbReference type="Gramene" id="OIW18310">
    <property type="protein sequence ID" value="OIW18310"/>
    <property type="gene ID" value="TanjilG_31450"/>
</dbReference>
<reference evidence="1 2" key="1">
    <citation type="journal article" date="2017" name="Plant Biotechnol. J.">
        <title>A comprehensive draft genome sequence for lupin (Lupinus angustifolius), an emerging health food: insights into plant-microbe interactions and legume evolution.</title>
        <authorList>
            <person name="Hane J.K."/>
            <person name="Ming Y."/>
            <person name="Kamphuis L.G."/>
            <person name="Nelson M.N."/>
            <person name="Garg G."/>
            <person name="Atkins C.A."/>
            <person name="Bayer P.E."/>
            <person name="Bravo A."/>
            <person name="Bringans S."/>
            <person name="Cannon S."/>
            <person name="Edwards D."/>
            <person name="Foley R."/>
            <person name="Gao L.L."/>
            <person name="Harrison M.J."/>
            <person name="Huang W."/>
            <person name="Hurgobin B."/>
            <person name="Li S."/>
            <person name="Liu C.W."/>
            <person name="McGrath A."/>
            <person name="Morahan G."/>
            <person name="Murray J."/>
            <person name="Weller J."/>
            <person name="Jian J."/>
            <person name="Singh K.B."/>
        </authorList>
    </citation>
    <scope>NUCLEOTIDE SEQUENCE [LARGE SCALE GENOMIC DNA]</scope>
    <source>
        <strain evidence="2">cv. Tanjil</strain>
        <tissue evidence="1">Whole plant</tissue>
    </source>
</reference>
<proteinExistence type="predicted"/>
<organism evidence="1 2">
    <name type="scientific">Lupinus angustifolius</name>
    <name type="common">Narrow-leaved blue lupine</name>
    <dbReference type="NCBI Taxonomy" id="3871"/>
    <lineage>
        <taxon>Eukaryota</taxon>
        <taxon>Viridiplantae</taxon>
        <taxon>Streptophyta</taxon>
        <taxon>Embryophyta</taxon>
        <taxon>Tracheophyta</taxon>
        <taxon>Spermatophyta</taxon>
        <taxon>Magnoliopsida</taxon>
        <taxon>eudicotyledons</taxon>
        <taxon>Gunneridae</taxon>
        <taxon>Pentapetalae</taxon>
        <taxon>rosids</taxon>
        <taxon>fabids</taxon>
        <taxon>Fabales</taxon>
        <taxon>Fabaceae</taxon>
        <taxon>Papilionoideae</taxon>
        <taxon>50 kb inversion clade</taxon>
        <taxon>genistoids sensu lato</taxon>
        <taxon>core genistoids</taxon>
        <taxon>Genisteae</taxon>
        <taxon>Lupinus</taxon>
    </lineage>
</organism>
<dbReference type="PANTHER" id="PTHR12277">
    <property type="entry name" value="ALPHA/BETA HYDROLASE DOMAIN-CONTAINING PROTEIN"/>
    <property type="match status" value="1"/>
</dbReference>
<keyword evidence="2" id="KW-1185">Reference proteome</keyword>
<accession>A0A4P1RTR0</accession>
<gene>
    <name evidence="1" type="ORF">TanjilG_31450</name>
</gene>
<dbReference type="Gene3D" id="3.40.50.1820">
    <property type="entry name" value="alpha/beta hydrolase"/>
    <property type="match status" value="1"/>
</dbReference>
<dbReference type="InterPro" id="IPR029058">
    <property type="entry name" value="AB_hydrolase_fold"/>
</dbReference>
<dbReference type="EMBL" id="CM007361">
    <property type="protein sequence ID" value="OIW18310.1"/>
    <property type="molecule type" value="Genomic_DNA"/>
</dbReference>
<dbReference type="PANTHER" id="PTHR12277:SF81">
    <property type="entry name" value="PROTEIN ABHD13"/>
    <property type="match status" value="1"/>
</dbReference>
<evidence type="ECO:0000313" key="1">
    <source>
        <dbReference type="EMBL" id="OIW18310.1"/>
    </source>
</evidence>
<name>A0A4P1RTR0_LUPAN</name>
<dbReference type="Proteomes" id="UP000188354">
    <property type="component" value="Chromosome LG01"/>
</dbReference>